<evidence type="ECO:0000259" key="2">
    <source>
        <dbReference type="PROSITE" id="PS51733"/>
    </source>
</evidence>
<accession>A0A257LSS5</accession>
<dbReference type="CDD" id="cd16442">
    <property type="entry name" value="BPL"/>
    <property type="match status" value="1"/>
</dbReference>
<dbReference type="PROSITE" id="PS51733">
    <property type="entry name" value="BPL_LPL_CATALYTIC"/>
    <property type="match status" value="1"/>
</dbReference>
<feature type="domain" description="BPL/LPL catalytic" evidence="2">
    <location>
        <begin position="1"/>
        <end position="174"/>
    </location>
</feature>
<organism evidence="3 4">
    <name type="scientific">candidate division WOR-3 bacterium 4484_18</name>
    <dbReference type="NCBI Taxonomy" id="2020626"/>
    <lineage>
        <taxon>Bacteria</taxon>
        <taxon>Bacteria division WOR-3</taxon>
    </lineage>
</organism>
<dbReference type="SUPFAM" id="SSF55681">
    <property type="entry name" value="Class II aaRS and biotin synthetases"/>
    <property type="match status" value="1"/>
</dbReference>
<dbReference type="EMBL" id="NMUJ01000058">
    <property type="protein sequence ID" value="OYV02717.1"/>
    <property type="molecule type" value="Genomic_DNA"/>
</dbReference>
<dbReference type="Gene3D" id="3.30.930.10">
    <property type="entry name" value="Bira Bifunctional Protein, Domain 2"/>
    <property type="match status" value="1"/>
</dbReference>
<evidence type="ECO:0000256" key="1">
    <source>
        <dbReference type="ARBA" id="ARBA00022598"/>
    </source>
</evidence>
<dbReference type="GO" id="GO:0005737">
    <property type="term" value="C:cytoplasm"/>
    <property type="evidence" value="ECO:0007669"/>
    <property type="project" value="TreeGrafter"/>
</dbReference>
<dbReference type="PANTHER" id="PTHR12835:SF5">
    <property type="entry name" value="BIOTIN--PROTEIN LIGASE"/>
    <property type="match status" value="1"/>
</dbReference>
<evidence type="ECO:0000313" key="4">
    <source>
        <dbReference type="Proteomes" id="UP000216312"/>
    </source>
</evidence>
<dbReference type="Proteomes" id="UP000216312">
    <property type="component" value="Unassembled WGS sequence"/>
</dbReference>
<dbReference type="Pfam" id="PF03099">
    <property type="entry name" value="BPL_LplA_LipB"/>
    <property type="match status" value="1"/>
</dbReference>
<dbReference type="InterPro" id="IPR004143">
    <property type="entry name" value="BPL_LPL_catalytic"/>
</dbReference>
<dbReference type="AlphaFoldDB" id="A0A257LSS5"/>
<dbReference type="InterPro" id="IPR004408">
    <property type="entry name" value="Biotin_CoA_COase_ligase"/>
</dbReference>
<proteinExistence type="predicted"/>
<dbReference type="NCBIfam" id="TIGR00121">
    <property type="entry name" value="birA_ligase"/>
    <property type="match status" value="1"/>
</dbReference>
<reference evidence="4" key="1">
    <citation type="submission" date="2017-07" db="EMBL/GenBank/DDBJ databases">
        <title>Novel pathways for hydrocarbon cycling and metabolic interdependencies in hydrothermal sediment communities.</title>
        <authorList>
            <person name="Dombrowski N."/>
            <person name="Seitz K."/>
            <person name="Teske A."/>
            <person name="Baker B."/>
        </authorList>
    </citation>
    <scope>NUCLEOTIDE SEQUENCE [LARGE SCALE GENOMIC DNA]</scope>
</reference>
<protein>
    <submittedName>
        <fullName evidence="3">Biotin--[acetyl-CoA-carboxylase] ligase</fullName>
    </submittedName>
</protein>
<dbReference type="InterPro" id="IPR045864">
    <property type="entry name" value="aa-tRNA-synth_II/BPL/LPL"/>
</dbReference>
<evidence type="ECO:0000313" key="3">
    <source>
        <dbReference type="EMBL" id="OYV02717.1"/>
    </source>
</evidence>
<name>A0A257LSS5_UNCW3</name>
<gene>
    <name evidence="3" type="ORF">CGW93_04100</name>
</gene>
<sequence>MGIGPIKVVGSVVFRYTVVDSTQEELKRLLQHGKLPIGTAVIAEEQTRGKGRWGRGWWSPKGGIWCSLLMSITTVPYFRYALAVIRWIDDTYGLDALIRWPNDVIINRKKVAGILIERHRNLDLVGIGINVNIAQIDNIPYATSMQIECGYEIEIDKKLPALFEAIQSYAKMDDDTILHQVRTNMAYIGSNLYIGDKCYKFEDIDTTGNMILTSGKERLVVNLNQVDYLDPMFRFLVLKTHIDNKLTHL</sequence>
<keyword evidence="1 3" id="KW-0436">Ligase</keyword>
<dbReference type="GO" id="GO:0004077">
    <property type="term" value="F:biotin--[biotin carboxyl-carrier protein] ligase activity"/>
    <property type="evidence" value="ECO:0007669"/>
    <property type="project" value="InterPro"/>
</dbReference>
<comment type="caution">
    <text evidence="3">The sequence shown here is derived from an EMBL/GenBank/DDBJ whole genome shotgun (WGS) entry which is preliminary data.</text>
</comment>
<dbReference type="PANTHER" id="PTHR12835">
    <property type="entry name" value="BIOTIN PROTEIN LIGASE"/>
    <property type="match status" value="1"/>
</dbReference>